<sequence>MKEIPRDSARETAPRSRESTYDSIPRVREPARDVPARDPIPRPREAREAAQPVRDEYNHRDPRDPRLSAHHRATAARYPERPSAAPLNTRTTSYVYTPAGVEPMAARPPLSRENSPRDTGLYYGEVPIPRPSHQRSATEDASRFTKPIRPENIKVQSGYGYSARPSSDRPQVNRNNSGGVYQQPVRA</sequence>
<feature type="compositionally biased region" description="Polar residues" evidence="1">
    <location>
        <begin position="164"/>
        <end position="180"/>
    </location>
</feature>
<proteinExistence type="predicted"/>
<feature type="compositionally biased region" description="Basic and acidic residues" evidence="1">
    <location>
        <begin position="1"/>
        <end position="67"/>
    </location>
</feature>
<evidence type="ECO:0000313" key="3">
    <source>
        <dbReference type="Proteomes" id="UP000799539"/>
    </source>
</evidence>
<gene>
    <name evidence="2" type="ORF">CERZMDRAFT_91692</name>
</gene>
<dbReference type="OrthoDB" id="10250354at2759"/>
<dbReference type="EMBL" id="ML992699">
    <property type="protein sequence ID" value="KAF2207954.1"/>
    <property type="molecule type" value="Genomic_DNA"/>
</dbReference>
<evidence type="ECO:0000256" key="1">
    <source>
        <dbReference type="SAM" id="MobiDB-lite"/>
    </source>
</evidence>
<organism evidence="2 3">
    <name type="scientific">Cercospora zeae-maydis SCOH1-5</name>
    <dbReference type="NCBI Taxonomy" id="717836"/>
    <lineage>
        <taxon>Eukaryota</taxon>
        <taxon>Fungi</taxon>
        <taxon>Dikarya</taxon>
        <taxon>Ascomycota</taxon>
        <taxon>Pezizomycotina</taxon>
        <taxon>Dothideomycetes</taxon>
        <taxon>Dothideomycetidae</taxon>
        <taxon>Mycosphaerellales</taxon>
        <taxon>Mycosphaerellaceae</taxon>
        <taxon>Cercospora</taxon>
    </lineage>
</organism>
<feature type="compositionally biased region" description="Basic and acidic residues" evidence="1">
    <location>
        <begin position="136"/>
        <end position="152"/>
    </location>
</feature>
<reference evidence="2" key="1">
    <citation type="journal article" date="2020" name="Stud. Mycol.">
        <title>101 Dothideomycetes genomes: a test case for predicting lifestyles and emergence of pathogens.</title>
        <authorList>
            <person name="Haridas S."/>
            <person name="Albert R."/>
            <person name="Binder M."/>
            <person name="Bloem J."/>
            <person name="Labutti K."/>
            <person name="Salamov A."/>
            <person name="Andreopoulos B."/>
            <person name="Baker S."/>
            <person name="Barry K."/>
            <person name="Bills G."/>
            <person name="Bluhm B."/>
            <person name="Cannon C."/>
            <person name="Castanera R."/>
            <person name="Culley D."/>
            <person name="Daum C."/>
            <person name="Ezra D."/>
            <person name="Gonzalez J."/>
            <person name="Henrissat B."/>
            <person name="Kuo A."/>
            <person name="Liang C."/>
            <person name="Lipzen A."/>
            <person name="Lutzoni F."/>
            <person name="Magnuson J."/>
            <person name="Mondo S."/>
            <person name="Nolan M."/>
            <person name="Ohm R."/>
            <person name="Pangilinan J."/>
            <person name="Park H.-J."/>
            <person name="Ramirez L."/>
            <person name="Alfaro M."/>
            <person name="Sun H."/>
            <person name="Tritt A."/>
            <person name="Yoshinaga Y."/>
            <person name="Zwiers L.-H."/>
            <person name="Turgeon B."/>
            <person name="Goodwin S."/>
            <person name="Spatafora J."/>
            <person name="Crous P."/>
            <person name="Grigoriev I."/>
        </authorList>
    </citation>
    <scope>NUCLEOTIDE SEQUENCE</scope>
    <source>
        <strain evidence="2">SCOH1-5</strain>
    </source>
</reference>
<evidence type="ECO:0000313" key="2">
    <source>
        <dbReference type="EMBL" id="KAF2207954.1"/>
    </source>
</evidence>
<keyword evidence="3" id="KW-1185">Reference proteome</keyword>
<name>A0A6A6F3U8_9PEZI</name>
<feature type="compositionally biased region" description="Polar residues" evidence="1">
    <location>
        <begin position="86"/>
        <end position="95"/>
    </location>
</feature>
<dbReference type="AlphaFoldDB" id="A0A6A6F3U8"/>
<accession>A0A6A6F3U8</accession>
<feature type="region of interest" description="Disordered" evidence="1">
    <location>
        <begin position="1"/>
        <end position="187"/>
    </location>
</feature>
<dbReference type="Proteomes" id="UP000799539">
    <property type="component" value="Unassembled WGS sequence"/>
</dbReference>
<protein>
    <submittedName>
        <fullName evidence="2">Uncharacterized protein</fullName>
    </submittedName>
</protein>